<evidence type="ECO:0000256" key="11">
    <source>
        <dbReference type="ARBA" id="ARBA00023228"/>
    </source>
</evidence>
<evidence type="ECO:0000256" key="14">
    <source>
        <dbReference type="ARBA" id="ARBA00035708"/>
    </source>
</evidence>
<evidence type="ECO:0000256" key="18">
    <source>
        <dbReference type="SAM" id="Phobius"/>
    </source>
</evidence>
<evidence type="ECO:0000256" key="7">
    <source>
        <dbReference type="ARBA" id="ARBA00022989"/>
    </source>
</evidence>
<evidence type="ECO:0000256" key="8">
    <source>
        <dbReference type="ARBA" id="ARBA00023015"/>
    </source>
</evidence>
<feature type="compositionally biased region" description="Basic and acidic residues" evidence="17">
    <location>
        <begin position="500"/>
        <end position="515"/>
    </location>
</feature>
<dbReference type="GO" id="GO:0005765">
    <property type="term" value="C:lysosomal membrane"/>
    <property type="evidence" value="ECO:0007669"/>
    <property type="project" value="UniProtKB-SubCell"/>
</dbReference>
<feature type="compositionally biased region" description="Basic and acidic residues" evidence="17">
    <location>
        <begin position="219"/>
        <end position="229"/>
    </location>
</feature>
<evidence type="ECO:0000256" key="5">
    <source>
        <dbReference type="ARBA" id="ARBA00022729"/>
    </source>
</evidence>
<evidence type="ECO:0000256" key="12">
    <source>
        <dbReference type="ARBA" id="ARBA00023329"/>
    </source>
</evidence>
<feature type="transmembrane region" description="Helical" evidence="18">
    <location>
        <begin position="76"/>
        <end position="96"/>
    </location>
</feature>
<evidence type="ECO:0000313" key="20">
    <source>
        <dbReference type="EMBL" id="KAL0268538.1"/>
    </source>
</evidence>
<evidence type="ECO:0000256" key="10">
    <source>
        <dbReference type="ARBA" id="ARBA00023163"/>
    </source>
</evidence>
<feature type="compositionally biased region" description="Polar residues" evidence="17">
    <location>
        <begin position="385"/>
        <end position="427"/>
    </location>
</feature>
<name>A0AAW2HF97_9NEOP</name>
<feature type="region of interest" description="Disordered" evidence="17">
    <location>
        <begin position="303"/>
        <end position="322"/>
    </location>
</feature>
<keyword evidence="4 18" id="KW-0812">Transmembrane</keyword>
<evidence type="ECO:0000256" key="15">
    <source>
        <dbReference type="ARBA" id="ARBA00035715"/>
    </source>
</evidence>
<dbReference type="GO" id="GO:0031902">
    <property type="term" value="C:late endosome membrane"/>
    <property type="evidence" value="ECO:0007669"/>
    <property type="project" value="UniProtKB-SubCell"/>
</dbReference>
<proteinExistence type="inferred from homology"/>
<evidence type="ECO:0000256" key="17">
    <source>
        <dbReference type="SAM" id="MobiDB-lite"/>
    </source>
</evidence>
<sequence length="607" mass="67011">MSVFRLLKGNLQFGALAIVILAGKVNSKFCNGGHFCSPPKECCTHGCCYVFSPGYRSPVPQGNSTNLLNLVVWNHWFLWCLLLLLFLSCLGGCGLWRRRQLLPIRWCCRTSRNDEERSEPDSVGSCYPPPHYSRCSFHHAPPPYTEVTSKPDLYPLVISYGSENGKIGDNYLMVQYFRNYIVRPTLGSLSAGSTVDSISSSFLCQSANDTDSNLPPPYEESRVDDREEMSPGMSQLNSGSVTDLTAGKKDRAELHHVMAQSIHHSIQKASVSVPGSARFKSMLPLHTFRTLPGSIQSCSKNVYSEPATNRSPRKAAFKNRSALSSTSIDSIHGYPAAHEYSPDVILAQPRSYCETNGELHYHSADIINNAARPLKFINDSFSSEDNLSQPRGSIQDFVSSDGLSHSQPSNLEMNNYSTSSDVSSLQGCGTPDSPPKATSPTCEFRDILDKIQQLPSHRDSNRSLASSFHGYVTDPKRFHRARSDSRADADATEDSLLLSDSDRESGRAAAKEHPTRPNKLIFKKNFPSKSKTFYLPFCYNSIGKKRSSTSSNSYSAPATPVTGFPSPGSAVNFFNTKKVGSRKSLEQVNDFSPLLQEEEPGNNDEIF</sequence>
<keyword evidence="10" id="KW-0804">Transcription</keyword>
<evidence type="ECO:0000256" key="19">
    <source>
        <dbReference type="SAM" id="SignalP"/>
    </source>
</evidence>
<reference evidence="20" key="1">
    <citation type="journal article" date="2024" name="Gigascience">
        <title>Chromosome-level genome of the poultry shaft louse Menopon gallinae provides insight into the host-switching and adaptive evolution of parasitic lice.</title>
        <authorList>
            <person name="Xu Y."/>
            <person name="Ma L."/>
            <person name="Liu S."/>
            <person name="Liang Y."/>
            <person name="Liu Q."/>
            <person name="He Z."/>
            <person name="Tian L."/>
            <person name="Duan Y."/>
            <person name="Cai W."/>
            <person name="Li H."/>
            <person name="Song F."/>
        </authorList>
    </citation>
    <scope>NUCLEOTIDE SEQUENCE</scope>
    <source>
        <strain evidence="20">Cailab_2023a</strain>
    </source>
</reference>
<comment type="subcellular location">
    <subcellularLocation>
        <location evidence="1">Cytoplasmic vesicle membrane</location>
    </subcellularLocation>
    <subcellularLocation>
        <location evidence="16">Endomembrane system</location>
        <topology evidence="16">Single-pass type I membrane protein</topology>
    </subcellularLocation>
    <subcellularLocation>
        <location evidence="13">Late endosome membrane</location>
        <topology evidence="13">Single-pass membrane protein</topology>
    </subcellularLocation>
    <subcellularLocation>
        <location evidence="2">Lysosome membrane</location>
    </subcellularLocation>
</comment>
<keyword evidence="11" id="KW-0458">Lysosome</keyword>
<evidence type="ECO:0000256" key="9">
    <source>
        <dbReference type="ARBA" id="ARBA00023136"/>
    </source>
</evidence>
<organism evidence="20">
    <name type="scientific">Menopon gallinae</name>
    <name type="common">poultry shaft louse</name>
    <dbReference type="NCBI Taxonomy" id="328185"/>
    <lineage>
        <taxon>Eukaryota</taxon>
        <taxon>Metazoa</taxon>
        <taxon>Ecdysozoa</taxon>
        <taxon>Arthropoda</taxon>
        <taxon>Hexapoda</taxon>
        <taxon>Insecta</taxon>
        <taxon>Pterygota</taxon>
        <taxon>Neoptera</taxon>
        <taxon>Paraneoptera</taxon>
        <taxon>Psocodea</taxon>
        <taxon>Troctomorpha</taxon>
        <taxon>Phthiraptera</taxon>
        <taxon>Amblycera</taxon>
        <taxon>Menoponidae</taxon>
        <taxon>Menopon</taxon>
    </lineage>
</organism>
<comment type="caution">
    <text evidence="20">The sequence shown here is derived from an EMBL/GenBank/DDBJ whole genome shotgun (WGS) entry which is preliminary data.</text>
</comment>
<evidence type="ECO:0000256" key="3">
    <source>
        <dbReference type="ARBA" id="ARBA00006655"/>
    </source>
</evidence>
<feature type="region of interest" description="Disordered" evidence="17">
    <location>
        <begin position="478"/>
        <end position="516"/>
    </location>
</feature>
<evidence type="ECO:0000256" key="1">
    <source>
        <dbReference type="ARBA" id="ARBA00004156"/>
    </source>
</evidence>
<feature type="compositionally biased region" description="Polar residues" evidence="17">
    <location>
        <begin position="232"/>
        <end position="242"/>
    </location>
</feature>
<protein>
    <recommendedName>
        <fullName evidence="14">WW domain binding protein VOPP1</fullName>
    </recommendedName>
    <alternativeName>
        <fullName evidence="15">Vesicular, overexpressed in cancer, prosurvival protein 1</fullName>
    </alternativeName>
</protein>
<feature type="chain" id="PRO_5043732974" description="WW domain binding protein VOPP1" evidence="19">
    <location>
        <begin position="28"/>
        <end position="607"/>
    </location>
</feature>
<feature type="region of interest" description="Disordered" evidence="17">
    <location>
        <begin position="385"/>
        <end position="441"/>
    </location>
</feature>
<feature type="signal peptide" evidence="19">
    <location>
        <begin position="1"/>
        <end position="27"/>
    </location>
</feature>
<feature type="region of interest" description="Disordered" evidence="17">
    <location>
        <begin position="206"/>
        <end position="242"/>
    </location>
</feature>
<evidence type="ECO:0000256" key="6">
    <source>
        <dbReference type="ARBA" id="ARBA00022753"/>
    </source>
</evidence>
<evidence type="ECO:0000256" key="4">
    <source>
        <dbReference type="ARBA" id="ARBA00022692"/>
    </source>
</evidence>
<dbReference type="PANTHER" id="PTHR14971:SF2">
    <property type="entry name" value="VESICULAR, OVEREXPRESSED IN CANCER, PROSURVIVAL PROTEIN 1"/>
    <property type="match status" value="1"/>
</dbReference>
<dbReference type="InterPro" id="IPR026229">
    <property type="entry name" value="VOPP1"/>
</dbReference>
<evidence type="ECO:0000256" key="13">
    <source>
        <dbReference type="ARBA" id="ARBA00035628"/>
    </source>
</evidence>
<keyword evidence="8" id="KW-0805">Transcription regulation</keyword>
<feature type="region of interest" description="Disordered" evidence="17">
    <location>
        <begin position="546"/>
        <end position="567"/>
    </location>
</feature>
<gene>
    <name evidence="20" type="ORF">PYX00_010441</name>
</gene>
<keyword evidence="7 18" id="KW-1133">Transmembrane helix</keyword>
<keyword evidence="5 19" id="KW-0732">Signal</keyword>
<keyword evidence="9 18" id="KW-0472">Membrane</keyword>
<accession>A0AAW2HF97</accession>
<dbReference type="EMBL" id="JARGDH010000005">
    <property type="protein sequence ID" value="KAL0268538.1"/>
    <property type="molecule type" value="Genomic_DNA"/>
</dbReference>
<evidence type="ECO:0000256" key="16">
    <source>
        <dbReference type="ARBA" id="ARBA00046288"/>
    </source>
</evidence>
<comment type="similarity">
    <text evidence="3">Belongs to the VOPP1/ECOP family.</text>
</comment>
<keyword evidence="12" id="KW-0968">Cytoplasmic vesicle</keyword>
<evidence type="ECO:0000256" key="2">
    <source>
        <dbReference type="ARBA" id="ARBA00004656"/>
    </source>
</evidence>
<keyword evidence="6" id="KW-0967">Endosome</keyword>
<dbReference type="AlphaFoldDB" id="A0AAW2HF97"/>
<dbReference type="PANTHER" id="PTHR14971">
    <property type="entry name" value="VESICULAR, OVEREXPRESSED IN CANCER, PROSURVIVAL PROTEIN 1"/>
    <property type="match status" value="1"/>
</dbReference>